<evidence type="ECO:0000313" key="2">
    <source>
        <dbReference type="Proteomes" id="UP000015893"/>
    </source>
</evidence>
<accession>A0AB33Z5K8</accession>
<sequence length="111" mass="13001">MPLINHFLEQVILQSQSDENKSIKTIAFGSVIKLNPHNENPLLKPYSVFIALSCTQFHYSGMRLVAPYENDFIIFELLHCIDFQARNFERQQLVQLDPKEIKTQILERLKL</sequence>
<protein>
    <submittedName>
        <fullName evidence="1">Uncharacterized protein</fullName>
    </submittedName>
</protein>
<reference evidence="1 2" key="1">
    <citation type="journal article" date="2013" name="Genome Announc.">
        <title>Multiple genome sequences of Helicobacter pylori strains of diverse disease and antibiotic resistance backgrounds from Malaysia.</title>
        <authorList>
            <person name="Rehvathy V."/>
            <person name="Tan M.H."/>
            <person name="Gunaletchumy S.P."/>
            <person name="Teh X."/>
            <person name="Wang S."/>
            <person name="Baybayan P."/>
            <person name="Singh S."/>
            <person name="Ashby M."/>
            <person name="Kaakoush N.O."/>
            <person name="Mitchell H.M."/>
            <person name="Croft L.J."/>
            <person name="Goh K.L."/>
            <person name="Loke M.F."/>
            <person name="Vadivelu J."/>
        </authorList>
    </citation>
    <scope>NUCLEOTIDE SEQUENCE [LARGE SCALE GENOMIC DNA]</scope>
    <source>
        <strain evidence="1 2">UM037</strain>
    </source>
</reference>
<proteinExistence type="predicted"/>
<organism evidence="1 2">
    <name type="scientific">Helicobacter pylori UM037</name>
    <dbReference type="NCBI Taxonomy" id="1321939"/>
    <lineage>
        <taxon>Bacteria</taxon>
        <taxon>Pseudomonadati</taxon>
        <taxon>Campylobacterota</taxon>
        <taxon>Epsilonproteobacteria</taxon>
        <taxon>Campylobacterales</taxon>
        <taxon>Helicobacteraceae</taxon>
        <taxon>Helicobacter</taxon>
    </lineage>
</organism>
<gene>
    <name evidence="1" type="ORF">N198_01945</name>
</gene>
<dbReference type="EMBL" id="AUSI01000056">
    <property type="protein sequence ID" value="EQK94155.1"/>
    <property type="molecule type" value="Genomic_DNA"/>
</dbReference>
<dbReference type="AlphaFoldDB" id="A0AB33Z5K8"/>
<evidence type="ECO:0000313" key="1">
    <source>
        <dbReference type="EMBL" id="EQK94155.1"/>
    </source>
</evidence>
<dbReference type="Proteomes" id="UP000015893">
    <property type="component" value="Unassembled WGS sequence"/>
</dbReference>
<name>A0AB33Z5K8_HELPX</name>
<comment type="caution">
    <text evidence="1">The sequence shown here is derived from an EMBL/GenBank/DDBJ whole genome shotgun (WGS) entry which is preliminary data.</text>
</comment>